<dbReference type="RefSeq" id="WP_054065907.1">
    <property type="nucleotide sequence ID" value="NZ_CAUCIF010000002.1"/>
</dbReference>
<evidence type="ECO:0000313" key="2">
    <source>
        <dbReference type="EMBL" id="AQZ98135.1"/>
    </source>
</evidence>
<name>A0A0W7YZQ8_9BURK</name>
<dbReference type="KEGG" id="cke:B5M06_07560"/>
<sequence length="138" mass="14764">MHQHISTTHEGAAQGGVRWLLRAEGLALLLISGAAYAHWGSLGWGWFAALFLLPDIAFIGYATGARTGALCYNATHATLGPAALLTFALFQGHALCLSLALIWLAHIGFDRALGYGLKYTQGFGWTHLGRIGKQNMGN</sequence>
<proteinExistence type="predicted"/>
<dbReference type="EMBL" id="LPXH01000027">
    <property type="protein sequence ID" value="KUF40602.1"/>
    <property type="molecule type" value="Genomic_DNA"/>
</dbReference>
<evidence type="ECO:0000256" key="1">
    <source>
        <dbReference type="SAM" id="Phobius"/>
    </source>
</evidence>
<organism evidence="3 4">
    <name type="scientific">Comamonas kerstersii</name>
    <dbReference type="NCBI Taxonomy" id="225992"/>
    <lineage>
        <taxon>Bacteria</taxon>
        <taxon>Pseudomonadati</taxon>
        <taxon>Pseudomonadota</taxon>
        <taxon>Betaproteobacteria</taxon>
        <taxon>Burkholderiales</taxon>
        <taxon>Comamonadaceae</taxon>
        <taxon>Comamonas</taxon>
    </lineage>
</organism>
<dbReference type="GeneID" id="83039177"/>
<dbReference type="OrthoDB" id="9813911at2"/>
<feature type="transmembrane region" description="Helical" evidence="1">
    <location>
        <begin position="82"/>
        <end position="105"/>
    </location>
</feature>
<accession>A0A0W7YZQ8</accession>
<keyword evidence="1" id="KW-1133">Transmembrane helix</keyword>
<reference evidence="2 5" key="2">
    <citation type="submission" date="2017-03" db="EMBL/GenBank/DDBJ databases">
        <title>Rapid Whole Genome Sequencing of Comamonas kerstersii Causing Continuous ambulatory Peritoneal Dialysis-Associated Peritonitis.</title>
        <authorList>
            <person name="Zheng B."/>
        </authorList>
    </citation>
    <scope>NUCLEOTIDE SEQUENCE [LARGE SCALE GENOMIC DNA]</scope>
    <source>
        <strain evidence="2 5">8943</strain>
    </source>
</reference>
<gene>
    <name evidence="3" type="ORF">AS359_03540</name>
    <name evidence="2" type="ORF">B5M06_07560</name>
</gene>
<feature type="transmembrane region" description="Helical" evidence="1">
    <location>
        <begin position="44"/>
        <end position="62"/>
    </location>
</feature>
<protein>
    <recommendedName>
        <fullName evidence="6">DUF4260 family protein</fullName>
    </recommendedName>
</protein>
<reference evidence="3 4" key="1">
    <citation type="submission" date="2015-12" db="EMBL/GenBank/DDBJ databases">
        <title>Complete genome sequence of a multi-drug resistant strain Acidovorax sp. 12322-1.</title>
        <authorList>
            <person name="Ming D."/>
            <person name="Wang M."/>
            <person name="Hu S."/>
            <person name="Zhou Y."/>
            <person name="Jiang T."/>
        </authorList>
    </citation>
    <scope>NUCLEOTIDE SEQUENCE [LARGE SCALE GENOMIC DNA]</scope>
    <source>
        <strain evidence="3 4">12322-1</strain>
    </source>
</reference>
<evidence type="ECO:0000313" key="5">
    <source>
        <dbReference type="Proteomes" id="UP000242792"/>
    </source>
</evidence>
<evidence type="ECO:0008006" key="6">
    <source>
        <dbReference type="Google" id="ProtNLM"/>
    </source>
</evidence>
<dbReference type="Proteomes" id="UP000053300">
    <property type="component" value="Unassembled WGS sequence"/>
</dbReference>
<dbReference type="AlphaFoldDB" id="A0A0W7YZQ8"/>
<dbReference type="Pfam" id="PF14079">
    <property type="entry name" value="DUF4260"/>
    <property type="match status" value="1"/>
</dbReference>
<dbReference type="EMBL" id="CP020121">
    <property type="protein sequence ID" value="AQZ98135.1"/>
    <property type="molecule type" value="Genomic_DNA"/>
</dbReference>
<accession>A0A1V3TL12</accession>
<evidence type="ECO:0000313" key="4">
    <source>
        <dbReference type="Proteomes" id="UP000053300"/>
    </source>
</evidence>
<keyword evidence="1" id="KW-0472">Membrane</keyword>
<evidence type="ECO:0000313" key="3">
    <source>
        <dbReference type="EMBL" id="KUF40602.1"/>
    </source>
</evidence>
<feature type="transmembrane region" description="Helical" evidence="1">
    <location>
        <begin position="19"/>
        <end position="37"/>
    </location>
</feature>
<accession>A0A1V0BDX8</accession>
<keyword evidence="4" id="KW-1185">Reference proteome</keyword>
<keyword evidence="1" id="KW-0812">Transmembrane</keyword>
<dbReference type="InterPro" id="IPR025356">
    <property type="entry name" value="DUF4260"/>
</dbReference>
<dbReference type="Proteomes" id="UP000242792">
    <property type="component" value="Chromosome"/>
</dbReference>